<sequence>MSTPASFLSFYRSAPQQRVALDDFQELGQKRVKLLSQISAYWCSYSTRTPSKNLLNEIAELQQGTDADLLSHYALRLAFCRTQSFERVGLAGHCRNQTLRGSS</sequence>
<dbReference type="GO" id="GO:0006270">
    <property type="term" value="P:DNA replication initiation"/>
    <property type="evidence" value="ECO:0007669"/>
    <property type="project" value="TreeGrafter"/>
</dbReference>
<dbReference type="GO" id="GO:0046872">
    <property type="term" value="F:metal ion binding"/>
    <property type="evidence" value="ECO:0007669"/>
    <property type="project" value="UniProtKB-KW"/>
</dbReference>
<dbReference type="Proteomes" id="UP000735874">
    <property type="component" value="Unassembled WGS sequence"/>
</dbReference>
<evidence type="ECO:0000313" key="2">
    <source>
        <dbReference type="EMBL" id="KAG2925138.1"/>
    </source>
</evidence>
<evidence type="ECO:0000313" key="1">
    <source>
        <dbReference type="EMBL" id="KAG2865703.1"/>
    </source>
</evidence>
<dbReference type="VEuPathDB" id="FungiDB:PC110_g8802"/>
<dbReference type="AlphaFoldDB" id="A0A8T1CKE4"/>
<evidence type="ECO:0000313" key="3">
    <source>
        <dbReference type="EMBL" id="KAG2984939.1"/>
    </source>
</evidence>
<reference evidence="2" key="1">
    <citation type="submission" date="2018-10" db="EMBL/GenBank/DDBJ databases">
        <title>Effector identification in a new, highly contiguous assembly of the strawberry crown rot pathogen Phytophthora cactorum.</title>
        <authorList>
            <person name="Armitage A.D."/>
            <person name="Nellist C.F."/>
            <person name="Bates H."/>
            <person name="Vickerstaff R.J."/>
            <person name="Harrison R.J."/>
        </authorList>
    </citation>
    <scope>NUCLEOTIDE SEQUENCE</scope>
    <source>
        <strain evidence="1">15-7</strain>
        <strain evidence="2">4032</strain>
        <strain evidence="3">P415</strain>
    </source>
</reference>
<gene>
    <name evidence="1" type="ORF">PC113_g3496</name>
    <name evidence="2" type="ORF">PC115_g8397</name>
    <name evidence="3" type="ORF">PC118_g8606</name>
</gene>
<proteinExistence type="predicted"/>
<protein>
    <submittedName>
        <fullName evidence="2">Uncharacterized protein</fullName>
    </submittedName>
</protein>
<comment type="caution">
    <text evidence="2">The sequence shown here is derived from an EMBL/GenBank/DDBJ whole genome shotgun (WGS) entry which is preliminary data.</text>
</comment>
<dbReference type="PANTHER" id="PTHR10537:SF3">
    <property type="entry name" value="DNA PRIMASE LARGE SUBUNIT"/>
    <property type="match status" value="1"/>
</dbReference>
<accession>A0A8T1CKE4</accession>
<dbReference type="EMBL" id="RCMG01000053">
    <property type="protein sequence ID" value="KAG2865703.1"/>
    <property type="molecule type" value="Genomic_DNA"/>
</dbReference>
<dbReference type="PANTHER" id="PTHR10537">
    <property type="entry name" value="DNA PRIMASE LARGE SUBUNIT"/>
    <property type="match status" value="1"/>
</dbReference>
<dbReference type="Proteomes" id="UP000774804">
    <property type="component" value="Unassembled WGS sequence"/>
</dbReference>
<name>A0A8T1CKE4_9STRA</name>
<evidence type="ECO:0000313" key="4">
    <source>
        <dbReference type="Proteomes" id="UP000774804"/>
    </source>
</evidence>
<dbReference type="InterPro" id="IPR007238">
    <property type="entry name" value="DNA_primase_lsu_euk/arc"/>
</dbReference>
<dbReference type="EMBL" id="RCML01000222">
    <property type="protein sequence ID" value="KAG2984939.1"/>
    <property type="molecule type" value="Genomic_DNA"/>
</dbReference>
<dbReference type="Gene3D" id="1.20.930.80">
    <property type="match status" value="1"/>
</dbReference>
<dbReference type="GO" id="GO:0005658">
    <property type="term" value="C:alpha DNA polymerase:primase complex"/>
    <property type="evidence" value="ECO:0007669"/>
    <property type="project" value="TreeGrafter"/>
</dbReference>
<dbReference type="Proteomes" id="UP000697107">
    <property type="component" value="Unassembled WGS sequence"/>
</dbReference>
<dbReference type="EMBL" id="RCMI01000216">
    <property type="protein sequence ID" value="KAG2925138.1"/>
    <property type="molecule type" value="Genomic_DNA"/>
</dbReference>
<dbReference type="GO" id="GO:0051539">
    <property type="term" value="F:4 iron, 4 sulfur cluster binding"/>
    <property type="evidence" value="ECO:0007669"/>
    <property type="project" value="UniProtKB-KW"/>
</dbReference>
<dbReference type="GO" id="GO:0006269">
    <property type="term" value="P:DNA replication, synthesis of primer"/>
    <property type="evidence" value="ECO:0007669"/>
    <property type="project" value="UniProtKB-KW"/>
</dbReference>
<organism evidence="2 4">
    <name type="scientific">Phytophthora cactorum</name>
    <dbReference type="NCBI Taxonomy" id="29920"/>
    <lineage>
        <taxon>Eukaryota</taxon>
        <taxon>Sar</taxon>
        <taxon>Stramenopiles</taxon>
        <taxon>Oomycota</taxon>
        <taxon>Peronosporomycetes</taxon>
        <taxon>Peronosporales</taxon>
        <taxon>Peronosporaceae</taxon>
        <taxon>Phytophthora</taxon>
    </lineage>
</organism>
<dbReference type="Pfam" id="PF26466">
    <property type="entry name" value="DNA_primase_lrg_N"/>
    <property type="match status" value="1"/>
</dbReference>